<dbReference type="EMBL" id="DVIT01000006">
    <property type="protein sequence ID" value="HIS46232.1"/>
    <property type="molecule type" value="Genomic_DNA"/>
</dbReference>
<reference evidence="9" key="1">
    <citation type="submission" date="2020-10" db="EMBL/GenBank/DDBJ databases">
        <authorList>
            <person name="Gilroy R."/>
        </authorList>
    </citation>
    <scope>NUCLEOTIDE SEQUENCE</scope>
    <source>
        <strain evidence="9">CHK178-757</strain>
    </source>
</reference>
<gene>
    <name evidence="9" type="ORF">IAB46_01505</name>
</gene>
<dbReference type="PANTHER" id="PTHR43163">
    <property type="entry name" value="DIPEPTIDE TRANSPORT SYSTEM PERMEASE PROTEIN DPPB-RELATED"/>
    <property type="match status" value="1"/>
</dbReference>
<organism evidence="9 10">
    <name type="scientific">Candidatus Scybalocola faecigallinarum</name>
    <dbReference type="NCBI Taxonomy" id="2840941"/>
    <lineage>
        <taxon>Bacteria</taxon>
        <taxon>Bacillati</taxon>
        <taxon>Bacillota</taxon>
        <taxon>Clostridia</taxon>
        <taxon>Lachnospirales</taxon>
        <taxon>Lachnospiraceae</taxon>
        <taxon>Lachnospiraceae incertae sedis</taxon>
        <taxon>Candidatus Scybalocola (ex Gilroy et al. 2021)</taxon>
    </lineage>
</organism>
<dbReference type="Proteomes" id="UP000823927">
    <property type="component" value="Unassembled WGS sequence"/>
</dbReference>
<dbReference type="GO" id="GO:0071916">
    <property type="term" value="F:dipeptide transmembrane transporter activity"/>
    <property type="evidence" value="ECO:0007669"/>
    <property type="project" value="TreeGrafter"/>
</dbReference>
<evidence type="ECO:0000259" key="8">
    <source>
        <dbReference type="PROSITE" id="PS50928"/>
    </source>
</evidence>
<comment type="caution">
    <text evidence="9">The sequence shown here is derived from an EMBL/GenBank/DDBJ whole genome shotgun (WGS) entry which is preliminary data.</text>
</comment>
<comment type="similarity">
    <text evidence="7">Belongs to the binding-protein-dependent transport system permease family.</text>
</comment>
<dbReference type="InterPro" id="IPR000515">
    <property type="entry name" value="MetI-like"/>
</dbReference>
<comment type="subcellular location">
    <subcellularLocation>
        <location evidence="1 7">Cell membrane</location>
        <topology evidence="1 7">Multi-pass membrane protein</topology>
    </subcellularLocation>
</comment>
<evidence type="ECO:0000313" key="9">
    <source>
        <dbReference type="EMBL" id="HIS46232.1"/>
    </source>
</evidence>
<dbReference type="SUPFAM" id="SSF161098">
    <property type="entry name" value="MetI-like"/>
    <property type="match status" value="1"/>
</dbReference>
<feature type="transmembrane region" description="Helical" evidence="7">
    <location>
        <begin position="134"/>
        <end position="157"/>
    </location>
</feature>
<dbReference type="InterPro" id="IPR035906">
    <property type="entry name" value="MetI-like_sf"/>
</dbReference>
<name>A0A9D1F335_9FIRM</name>
<feature type="domain" description="ABC transmembrane type-1" evidence="8">
    <location>
        <begin position="95"/>
        <end position="304"/>
    </location>
</feature>
<feature type="transmembrane region" description="Helical" evidence="7">
    <location>
        <begin position="281"/>
        <end position="307"/>
    </location>
</feature>
<feature type="transmembrane region" description="Helical" evidence="7">
    <location>
        <begin position="95"/>
        <end position="122"/>
    </location>
</feature>
<dbReference type="AlphaFoldDB" id="A0A9D1F335"/>
<keyword evidence="5 7" id="KW-1133">Transmembrane helix</keyword>
<keyword evidence="3" id="KW-1003">Cell membrane</keyword>
<dbReference type="Pfam" id="PF00528">
    <property type="entry name" value="BPD_transp_1"/>
    <property type="match status" value="1"/>
</dbReference>
<evidence type="ECO:0000313" key="10">
    <source>
        <dbReference type="Proteomes" id="UP000823927"/>
    </source>
</evidence>
<dbReference type="Gene3D" id="1.10.3720.10">
    <property type="entry name" value="MetI-like"/>
    <property type="match status" value="1"/>
</dbReference>
<dbReference type="PROSITE" id="PS50928">
    <property type="entry name" value="ABC_TM1"/>
    <property type="match status" value="1"/>
</dbReference>
<proteinExistence type="inferred from homology"/>
<dbReference type="CDD" id="cd06261">
    <property type="entry name" value="TM_PBP2"/>
    <property type="match status" value="1"/>
</dbReference>
<reference evidence="9" key="2">
    <citation type="journal article" date="2021" name="PeerJ">
        <title>Extensive microbial diversity within the chicken gut microbiome revealed by metagenomics and culture.</title>
        <authorList>
            <person name="Gilroy R."/>
            <person name="Ravi A."/>
            <person name="Getino M."/>
            <person name="Pursley I."/>
            <person name="Horton D.L."/>
            <person name="Alikhan N.F."/>
            <person name="Baker D."/>
            <person name="Gharbi K."/>
            <person name="Hall N."/>
            <person name="Watson M."/>
            <person name="Adriaenssens E.M."/>
            <person name="Foster-Nyarko E."/>
            <person name="Jarju S."/>
            <person name="Secka A."/>
            <person name="Antonio M."/>
            <person name="Oren A."/>
            <person name="Chaudhuri R.R."/>
            <person name="La Ragione R."/>
            <person name="Hildebrand F."/>
            <person name="Pallen M.J."/>
        </authorList>
    </citation>
    <scope>NUCLEOTIDE SEQUENCE</scope>
    <source>
        <strain evidence="9">CHK178-757</strain>
    </source>
</reference>
<evidence type="ECO:0000256" key="1">
    <source>
        <dbReference type="ARBA" id="ARBA00004651"/>
    </source>
</evidence>
<feature type="transmembrane region" description="Helical" evidence="7">
    <location>
        <begin position="235"/>
        <end position="261"/>
    </location>
</feature>
<dbReference type="PANTHER" id="PTHR43163:SF6">
    <property type="entry name" value="DIPEPTIDE TRANSPORT SYSTEM PERMEASE PROTEIN DPPB-RELATED"/>
    <property type="match status" value="1"/>
</dbReference>
<evidence type="ECO:0000256" key="4">
    <source>
        <dbReference type="ARBA" id="ARBA00022692"/>
    </source>
</evidence>
<dbReference type="Pfam" id="PF19300">
    <property type="entry name" value="BPD_transp_1_N"/>
    <property type="match status" value="1"/>
</dbReference>
<evidence type="ECO:0000256" key="7">
    <source>
        <dbReference type="RuleBase" id="RU363032"/>
    </source>
</evidence>
<feature type="transmembrane region" description="Helical" evidence="7">
    <location>
        <begin position="177"/>
        <end position="196"/>
    </location>
</feature>
<keyword evidence="6 7" id="KW-0472">Membrane</keyword>
<dbReference type="GO" id="GO:0005886">
    <property type="term" value="C:plasma membrane"/>
    <property type="evidence" value="ECO:0007669"/>
    <property type="project" value="UniProtKB-SubCell"/>
</dbReference>
<feature type="transmembrane region" description="Helical" evidence="7">
    <location>
        <begin position="12"/>
        <end position="30"/>
    </location>
</feature>
<evidence type="ECO:0000256" key="5">
    <source>
        <dbReference type="ARBA" id="ARBA00022989"/>
    </source>
</evidence>
<evidence type="ECO:0000256" key="6">
    <source>
        <dbReference type="ARBA" id="ARBA00023136"/>
    </source>
</evidence>
<protein>
    <submittedName>
        <fullName evidence="9">ABC transporter permease</fullName>
    </submittedName>
</protein>
<dbReference type="InterPro" id="IPR045621">
    <property type="entry name" value="BPD_transp_1_N"/>
</dbReference>
<sequence length="314" mass="34607">MGRYILKRIGQSIIVLFIVTILVFLVMHMIPGDPIAIYLGETATPEQIAKYTKEFGLDQPLYIQYLKWIAGLFQGEMGRSISFSMDVTQLLPQRIVTTLSVTVPAFIISIVLGVTLGILCATHRGRILDSAISVFANMGIAMPAFWVGILLVLIFAITLKWLPVQGYTPLNEDFVLGIRQLIMPVIVLALSHTASITRQTRSAMLEVISSDYIRTARSKGLKEKKVILGHALRNALIPIVTLLGMSVGGLIGGTVLIEQLFSIPGVGSLMMTAILNKDYMVVQNVVFIIALFVMVCNLLVDILYGYIDPRIRVD</sequence>
<keyword evidence="4 7" id="KW-0812">Transmembrane</keyword>
<evidence type="ECO:0000256" key="3">
    <source>
        <dbReference type="ARBA" id="ARBA00022475"/>
    </source>
</evidence>
<accession>A0A9D1F335</accession>
<evidence type="ECO:0000256" key="2">
    <source>
        <dbReference type="ARBA" id="ARBA00022448"/>
    </source>
</evidence>
<keyword evidence="2 7" id="KW-0813">Transport</keyword>